<dbReference type="OrthoDB" id="4456617at2"/>
<proteinExistence type="predicted"/>
<dbReference type="Proteomes" id="UP000247569">
    <property type="component" value="Unassembled WGS sequence"/>
</dbReference>
<evidence type="ECO:0000313" key="1">
    <source>
        <dbReference type="EMBL" id="PXX61606.1"/>
    </source>
</evidence>
<keyword evidence="2" id="KW-1185">Reference proteome</keyword>
<reference evidence="1 2" key="1">
    <citation type="submission" date="2018-05" db="EMBL/GenBank/DDBJ databases">
        <title>Genomic Encyclopedia of Type Strains, Phase IV (KMG-IV): sequencing the most valuable type-strain genomes for metagenomic binning, comparative biology and taxonomic classification.</title>
        <authorList>
            <person name="Goeker M."/>
        </authorList>
    </citation>
    <scope>NUCLEOTIDE SEQUENCE [LARGE SCALE GENOMIC DNA]</scope>
    <source>
        <strain evidence="1 2">DSM 44704</strain>
    </source>
</reference>
<dbReference type="Gene3D" id="1.10.357.10">
    <property type="entry name" value="Tetracycline Repressor, domain 2"/>
    <property type="match status" value="1"/>
</dbReference>
<dbReference type="EMBL" id="QJKF01000008">
    <property type="protein sequence ID" value="PXX61606.1"/>
    <property type="molecule type" value="Genomic_DNA"/>
</dbReference>
<evidence type="ECO:0000313" key="2">
    <source>
        <dbReference type="Proteomes" id="UP000247569"/>
    </source>
</evidence>
<dbReference type="AlphaFoldDB" id="A0A318KJZ6"/>
<gene>
    <name evidence="1" type="ORF">DFR70_108164</name>
</gene>
<accession>A0A318KJZ6</accession>
<sequence>MQTLVAEAGHLPAADRARAETAQRAYIAECVHLLRAMRPGWDPIPARVRVRAAQSMLSDLALSQHLRAYSGVVSASARIGAHVLALA</sequence>
<comment type="caution">
    <text evidence="1">The sequence shown here is derived from an EMBL/GenBank/DDBJ whole genome shotgun (WGS) entry which is preliminary data.</text>
</comment>
<name>A0A318KJZ6_9NOCA</name>
<protein>
    <submittedName>
        <fullName evidence="1">Uncharacterized protein</fullName>
    </submittedName>
</protein>
<organism evidence="1 2">
    <name type="scientific">Nocardia tenerifensis</name>
    <dbReference type="NCBI Taxonomy" id="228006"/>
    <lineage>
        <taxon>Bacteria</taxon>
        <taxon>Bacillati</taxon>
        <taxon>Actinomycetota</taxon>
        <taxon>Actinomycetes</taxon>
        <taxon>Mycobacteriales</taxon>
        <taxon>Nocardiaceae</taxon>
        <taxon>Nocardia</taxon>
    </lineage>
</organism>
<dbReference type="RefSeq" id="WP_040732522.1">
    <property type="nucleotide sequence ID" value="NZ_QJKF01000008.1"/>
</dbReference>